<evidence type="ECO:0000256" key="1">
    <source>
        <dbReference type="ARBA" id="ARBA00004496"/>
    </source>
</evidence>
<feature type="domain" description="CNH" evidence="6">
    <location>
        <begin position="22"/>
        <end position="297"/>
    </location>
</feature>
<evidence type="ECO:0000313" key="8">
    <source>
        <dbReference type="RefSeq" id="XP_065661349.1"/>
    </source>
</evidence>
<dbReference type="InterPro" id="IPR001180">
    <property type="entry name" value="CNH_dom"/>
</dbReference>
<keyword evidence="4" id="KW-0653">Protein transport</keyword>
<evidence type="ECO:0000256" key="4">
    <source>
        <dbReference type="ARBA" id="ARBA00022927"/>
    </source>
</evidence>
<evidence type="ECO:0000259" key="6">
    <source>
        <dbReference type="PROSITE" id="PS50219"/>
    </source>
</evidence>
<dbReference type="Pfam" id="PF00780">
    <property type="entry name" value="CNH"/>
    <property type="match status" value="1"/>
</dbReference>
<accession>A0ABM4CHY9</accession>
<feature type="repeat" description="CHCR" evidence="5">
    <location>
        <begin position="552"/>
        <end position="715"/>
    </location>
</feature>
<dbReference type="PANTHER" id="PTHR12894">
    <property type="entry name" value="CNH DOMAIN CONTAINING"/>
    <property type="match status" value="1"/>
</dbReference>
<dbReference type="PANTHER" id="PTHR12894:SF27">
    <property type="entry name" value="TRANSFORMING GROWTH FACTOR-BETA RECEPTOR-ASSOCIATED PROTEIN 1"/>
    <property type="match status" value="1"/>
</dbReference>
<dbReference type="RefSeq" id="XP_065661349.1">
    <property type="nucleotide sequence ID" value="XM_065805277.1"/>
</dbReference>
<dbReference type="InterPro" id="IPR000547">
    <property type="entry name" value="Clathrin_H-chain/VPS_repeat"/>
</dbReference>
<dbReference type="GeneID" id="100204113"/>
<dbReference type="InterPro" id="IPR019452">
    <property type="entry name" value="VPS39/TGF_beta_rcpt-assoc_1"/>
</dbReference>
<evidence type="ECO:0000313" key="7">
    <source>
        <dbReference type="Proteomes" id="UP001652625"/>
    </source>
</evidence>
<keyword evidence="3" id="KW-0963">Cytoplasm</keyword>
<evidence type="ECO:0000256" key="5">
    <source>
        <dbReference type="PROSITE-ProRule" id="PRU01006"/>
    </source>
</evidence>
<gene>
    <name evidence="8" type="primary">LOC100204113</name>
</gene>
<sequence>MSFKAFEVTNVIEQSNFGDKVKGTISCLDVSANNLYIGTSDCFLSHFAFEKGISPSNKATFISKLQRHKHLGFQKPIEQLIACFPACQLLVLCESKVYAVSMIGLEFRNNSNKEIFKGITVMAKNKNPQSFNPDETQICLGTKKKTIQVVTFSKDKVFVLKEVNLPGIPLALSIDAQTVCTVLDNQYYLINYIKYAIQELFIFEKGYVLPLVKCIGFQEFLLNGPTDTMGMIVTADGLSLHQPLAWSDSILSVACSYPYILVLGNNTVTIHNLIDQKQKQTMLFTGGVFINDYNGDVYIATQKSVMAFIAVPLSKQIQLLIDNNRVEEAFDLLQVAKKFKQCPPNFDKQIQIQAAFIYFLENNFEKAYKLFVESFMDPRELIVLYPDIMPRNTTYIPSKPLYHSIPDIMFVVKNSQTALKESKLLLLKYLEVVRKHHSDLSFEIDTALAKVYIEFDHPSLFEFLSKENNAFVEETLSWLQKYNQFQCMAFYFVYLKQPQKAMDIWNKLQNNKLHDDKYTGMSCIIDYLLSVDNTELIWNNIKWLLDNNETLAVKVFINRDIFSHVQVFNFLHKFPIALQVYLEYLVIDKKIDEEVFHTHLAGMYIDHVLELLNKNNQINEINHERKRLQNLLESSSRYKISTLLHKISEYPLYHESAILYGKLGQHDKAMKILVYKLKDFVAAERYCDIISVNKDNVFKQHLFHMLLNVYLNPVENEDGVRAEHLVEPTIQLLNKRRAEFNSVSVLKILPEDWSVGLIQPFLSGTLREMLWKGRKAKIESRLYSLHYLKTKFSNISLQSGYFKMTEDSCCDFCLRPYTEPILVCYPNKKGFHPHCCKDKYICPATKINFK</sequence>
<evidence type="ECO:0000256" key="2">
    <source>
        <dbReference type="ARBA" id="ARBA00022448"/>
    </source>
</evidence>
<protein>
    <submittedName>
        <fullName evidence="8">Transforming growth factor-beta receptor-associated protein 1</fullName>
    </submittedName>
</protein>
<dbReference type="Proteomes" id="UP001652625">
    <property type="component" value="Chromosome 09"/>
</dbReference>
<organism evidence="7 8">
    <name type="scientific">Hydra vulgaris</name>
    <name type="common">Hydra</name>
    <name type="synonym">Hydra attenuata</name>
    <dbReference type="NCBI Taxonomy" id="6087"/>
    <lineage>
        <taxon>Eukaryota</taxon>
        <taxon>Metazoa</taxon>
        <taxon>Cnidaria</taxon>
        <taxon>Hydrozoa</taxon>
        <taxon>Hydroidolina</taxon>
        <taxon>Anthoathecata</taxon>
        <taxon>Aplanulata</taxon>
        <taxon>Hydridae</taxon>
        <taxon>Hydra</taxon>
    </lineage>
</organism>
<proteinExistence type="predicted"/>
<dbReference type="InterPro" id="IPR032914">
    <property type="entry name" value="Vam6/VPS39/TRAP1"/>
</dbReference>
<keyword evidence="7" id="KW-1185">Reference proteome</keyword>
<dbReference type="PROSITE" id="PS50219">
    <property type="entry name" value="CNH"/>
    <property type="match status" value="1"/>
</dbReference>
<name>A0ABM4CHY9_HYDVU</name>
<dbReference type="PROSITE" id="PS50236">
    <property type="entry name" value="CHCR"/>
    <property type="match status" value="1"/>
</dbReference>
<reference evidence="8" key="1">
    <citation type="submission" date="2025-08" db="UniProtKB">
        <authorList>
            <consortium name="RefSeq"/>
        </authorList>
    </citation>
    <scope>IDENTIFICATION</scope>
</reference>
<evidence type="ECO:0000256" key="3">
    <source>
        <dbReference type="ARBA" id="ARBA00022490"/>
    </source>
</evidence>
<keyword evidence="2" id="KW-0813">Transport</keyword>
<dbReference type="Pfam" id="PF10366">
    <property type="entry name" value="Vps39_1"/>
    <property type="match status" value="1"/>
</dbReference>
<keyword evidence="8" id="KW-0675">Receptor</keyword>
<comment type="subcellular location">
    <subcellularLocation>
        <location evidence="1">Cytoplasm</location>
    </subcellularLocation>
</comment>